<keyword evidence="4" id="KW-1185">Reference proteome</keyword>
<dbReference type="AlphaFoldDB" id="W7HXA5"/>
<feature type="compositionally biased region" description="Low complexity" evidence="1">
    <location>
        <begin position="121"/>
        <end position="140"/>
    </location>
</feature>
<organism evidence="3 4">
    <name type="scientific">Drechslerella stenobrocha 248</name>
    <dbReference type="NCBI Taxonomy" id="1043628"/>
    <lineage>
        <taxon>Eukaryota</taxon>
        <taxon>Fungi</taxon>
        <taxon>Dikarya</taxon>
        <taxon>Ascomycota</taxon>
        <taxon>Pezizomycotina</taxon>
        <taxon>Orbiliomycetes</taxon>
        <taxon>Orbiliales</taxon>
        <taxon>Orbiliaceae</taxon>
        <taxon>Drechslerella</taxon>
    </lineage>
</organism>
<feature type="signal peptide" evidence="2">
    <location>
        <begin position="1"/>
        <end position="20"/>
    </location>
</feature>
<accession>W7HXA5</accession>
<evidence type="ECO:0000256" key="2">
    <source>
        <dbReference type="SAM" id="SignalP"/>
    </source>
</evidence>
<evidence type="ECO:0000313" key="4">
    <source>
        <dbReference type="Proteomes" id="UP000024837"/>
    </source>
</evidence>
<dbReference type="OrthoDB" id="5426294at2759"/>
<evidence type="ECO:0000313" key="3">
    <source>
        <dbReference type="EMBL" id="EWC48836.1"/>
    </source>
</evidence>
<name>W7HXA5_9PEZI</name>
<dbReference type="HOGENOM" id="CLU_1695054_0_0_1"/>
<evidence type="ECO:0008006" key="5">
    <source>
        <dbReference type="Google" id="ProtNLM"/>
    </source>
</evidence>
<feature type="region of interest" description="Disordered" evidence="1">
    <location>
        <begin position="110"/>
        <end position="140"/>
    </location>
</feature>
<dbReference type="Proteomes" id="UP000024837">
    <property type="component" value="Unassembled WGS sequence"/>
</dbReference>
<keyword evidence="2" id="KW-0732">Signal</keyword>
<sequence length="160" mass="16199">MRNAFLTAAFLLLGAAVASANGVDAGYGGVTLDFDGTLNCPTGTSQTAFCAGDSNSTEFIVYCQNGSGKLGSCSLDLVSIAPEGPKLGATCYEQSKTDGSAVCVYDGTEYDTRPQGSSNGPTRARPATASSATAAAATDVASDDPSMYILQGLREKGDPN</sequence>
<gene>
    <name evidence="3" type="ORF">DRE_00141</name>
</gene>
<reference evidence="3 4" key="1">
    <citation type="submission" date="2013-05" db="EMBL/GenBank/DDBJ databases">
        <title>Drechslerella stenobrocha genome reveals carnivorous origination and mechanical trapping mechanism of predatory fungi.</title>
        <authorList>
            <person name="Liu X."/>
            <person name="Zhang W."/>
            <person name="Liu K."/>
        </authorList>
    </citation>
    <scope>NUCLEOTIDE SEQUENCE [LARGE SCALE GENOMIC DNA]</scope>
    <source>
        <strain evidence="3 4">248</strain>
    </source>
</reference>
<dbReference type="EMBL" id="KI966371">
    <property type="protein sequence ID" value="EWC48836.1"/>
    <property type="molecule type" value="Genomic_DNA"/>
</dbReference>
<proteinExistence type="predicted"/>
<evidence type="ECO:0000256" key="1">
    <source>
        <dbReference type="SAM" id="MobiDB-lite"/>
    </source>
</evidence>
<protein>
    <recommendedName>
        <fullName evidence="5">Cyanovirin-N domain-containing protein</fullName>
    </recommendedName>
</protein>
<feature type="chain" id="PRO_5004895755" description="Cyanovirin-N domain-containing protein" evidence="2">
    <location>
        <begin position="21"/>
        <end position="160"/>
    </location>
</feature>